<dbReference type="PROSITE" id="PS51819">
    <property type="entry name" value="VOC"/>
    <property type="match status" value="1"/>
</dbReference>
<sequence length="132" mass="14925">MNIQSVSAAFTTEKVQETKAFYIKHLGAKLTFDCGWYINLEFGEKSRSLQFMSPKAEPQKPSVSDGLMYSFAVPNVDEVYENMTGAGLIPTMPLEDHPWGDRGFAVQDPNGIMLYFYTEAEPSDEFKAFFIE</sequence>
<keyword evidence="2" id="KW-0560">Oxidoreductase</keyword>
<dbReference type="EMBL" id="CP001100">
    <property type="protein sequence ID" value="ACF14236.1"/>
    <property type="molecule type" value="Genomic_DNA"/>
</dbReference>
<keyword evidence="2" id="KW-0223">Dioxygenase</keyword>
<dbReference type="Gene3D" id="3.30.720.110">
    <property type="match status" value="1"/>
</dbReference>
<dbReference type="Pfam" id="PF00903">
    <property type="entry name" value="Glyoxalase"/>
    <property type="match status" value="1"/>
</dbReference>
<dbReference type="Proteomes" id="UP000001208">
    <property type="component" value="Chromosome"/>
</dbReference>
<evidence type="ECO:0000313" key="3">
    <source>
        <dbReference type="Proteomes" id="UP000001208"/>
    </source>
</evidence>
<dbReference type="OrthoDB" id="66829at2"/>
<dbReference type="AlphaFoldDB" id="B3QTN8"/>
<dbReference type="eggNOG" id="COG0346">
    <property type="taxonomic scope" value="Bacteria"/>
</dbReference>
<dbReference type="KEGG" id="cts:Ctha_1779"/>
<dbReference type="SUPFAM" id="SSF54593">
    <property type="entry name" value="Glyoxalase/Bleomycin resistance protein/Dihydroxybiphenyl dioxygenase"/>
    <property type="match status" value="1"/>
</dbReference>
<feature type="domain" description="VOC" evidence="1">
    <location>
        <begin position="4"/>
        <end position="119"/>
    </location>
</feature>
<dbReference type="InterPro" id="IPR004360">
    <property type="entry name" value="Glyas_Fos-R_dOase_dom"/>
</dbReference>
<dbReference type="InterPro" id="IPR029068">
    <property type="entry name" value="Glyas_Bleomycin-R_OHBP_Dase"/>
</dbReference>
<dbReference type="RefSeq" id="WP_012500320.1">
    <property type="nucleotide sequence ID" value="NC_011026.1"/>
</dbReference>
<proteinExistence type="predicted"/>
<accession>B3QTN8</accession>
<dbReference type="InterPro" id="IPR037523">
    <property type="entry name" value="VOC_core"/>
</dbReference>
<evidence type="ECO:0000313" key="2">
    <source>
        <dbReference type="EMBL" id="ACF14236.1"/>
    </source>
</evidence>
<name>B3QTN8_CHLT3</name>
<evidence type="ECO:0000259" key="1">
    <source>
        <dbReference type="PROSITE" id="PS51819"/>
    </source>
</evidence>
<dbReference type="GO" id="GO:0051213">
    <property type="term" value="F:dioxygenase activity"/>
    <property type="evidence" value="ECO:0007669"/>
    <property type="project" value="UniProtKB-KW"/>
</dbReference>
<protein>
    <submittedName>
        <fullName evidence="2">Glyoxalase/bleomycin resistance protein/dioxygenase</fullName>
    </submittedName>
</protein>
<dbReference type="Gene3D" id="3.30.720.120">
    <property type="match status" value="1"/>
</dbReference>
<reference evidence="2 3" key="1">
    <citation type="submission" date="2008-06" db="EMBL/GenBank/DDBJ databases">
        <title>Complete sequence of Chloroherpeton thalassium ATCC 35110.</title>
        <authorList>
            <consortium name="US DOE Joint Genome Institute"/>
            <person name="Lucas S."/>
            <person name="Copeland A."/>
            <person name="Lapidus A."/>
            <person name="Glavina del Rio T."/>
            <person name="Dalin E."/>
            <person name="Tice H."/>
            <person name="Bruce D."/>
            <person name="Goodwin L."/>
            <person name="Pitluck S."/>
            <person name="Schmutz J."/>
            <person name="Larimer F."/>
            <person name="Land M."/>
            <person name="Hauser L."/>
            <person name="Kyrpides N."/>
            <person name="Mikhailova N."/>
            <person name="Liu Z."/>
            <person name="Li T."/>
            <person name="Zhao F."/>
            <person name="Overmann J."/>
            <person name="Bryant D.A."/>
            <person name="Richardson P."/>
        </authorList>
    </citation>
    <scope>NUCLEOTIDE SEQUENCE [LARGE SCALE GENOMIC DNA]</scope>
    <source>
        <strain evidence="3">ATCC 35110 / GB-78</strain>
    </source>
</reference>
<organism evidence="2 3">
    <name type="scientific">Chloroherpeton thalassium (strain ATCC 35110 / GB-78)</name>
    <dbReference type="NCBI Taxonomy" id="517418"/>
    <lineage>
        <taxon>Bacteria</taxon>
        <taxon>Pseudomonadati</taxon>
        <taxon>Chlorobiota</taxon>
        <taxon>Chlorobiia</taxon>
        <taxon>Chlorobiales</taxon>
        <taxon>Chloroherpetonaceae</taxon>
        <taxon>Chloroherpeton</taxon>
    </lineage>
</organism>
<keyword evidence="3" id="KW-1185">Reference proteome</keyword>
<gene>
    <name evidence="2" type="ordered locus">Ctha_1779</name>
</gene>
<dbReference type="STRING" id="517418.Ctha_1779"/>
<dbReference type="HOGENOM" id="CLU_046006_13_0_10"/>